<evidence type="ECO:0000256" key="17">
    <source>
        <dbReference type="PIRSR" id="PIRSR001619-1"/>
    </source>
</evidence>
<dbReference type="PANTHER" id="PTHR22976:SF2">
    <property type="entry name" value="BIOTIN SYNTHASE, MITOCHONDRIAL"/>
    <property type="match status" value="1"/>
</dbReference>
<dbReference type="Pfam" id="PF06968">
    <property type="entry name" value="BATS"/>
    <property type="match status" value="1"/>
</dbReference>
<feature type="binding site" evidence="16 17">
    <location>
        <position position="80"/>
    </location>
    <ligand>
        <name>[4Fe-4S] cluster</name>
        <dbReference type="ChEBI" id="CHEBI:49883"/>
        <note>4Fe-4S-S-AdoMet</note>
    </ligand>
</feature>
<dbReference type="Gene3D" id="3.20.20.70">
    <property type="entry name" value="Aldolase class I"/>
    <property type="match status" value="1"/>
</dbReference>
<accession>A0AAE4JXX1</accession>
<dbReference type="SMART" id="SM00876">
    <property type="entry name" value="BATS"/>
    <property type="match status" value="1"/>
</dbReference>
<keyword evidence="10 16" id="KW-0093">Biotin biosynthesis</keyword>
<evidence type="ECO:0000256" key="15">
    <source>
        <dbReference type="ARBA" id="ARBA00070199"/>
    </source>
</evidence>
<evidence type="ECO:0000256" key="6">
    <source>
        <dbReference type="ARBA" id="ARBA00022679"/>
    </source>
</evidence>
<evidence type="ECO:0000256" key="13">
    <source>
        <dbReference type="ARBA" id="ARBA00051157"/>
    </source>
</evidence>
<dbReference type="InterPro" id="IPR010722">
    <property type="entry name" value="BATS_dom"/>
</dbReference>
<dbReference type="PANTHER" id="PTHR22976">
    <property type="entry name" value="BIOTIN SYNTHASE"/>
    <property type="match status" value="1"/>
</dbReference>
<dbReference type="EMBL" id="JAVMIP010000013">
    <property type="protein sequence ID" value="MDS3861493.1"/>
    <property type="molecule type" value="Genomic_DNA"/>
</dbReference>
<dbReference type="Pfam" id="PF04055">
    <property type="entry name" value="Radical_SAM"/>
    <property type="match status" value="1"/>
</dbReference>
<evidence type="ECO:0000256" key="5">
    <source>
        <dbReference type="ARBA" id="ARBA00022485"/>
    </source>
</evidence>
<comment type="caution">
    <text evidence="19">The sequence shown here is derived from an EMBL/GenBank/DDBJ whole genome shotgun (WGS) entry which is preliminary data.</text>
</comment>
<sequence length="361" mass="39124">MAQLQTPSAPTINTPLPNWQHFADQALSGIPLTNQQALAVLQAPDTELLNQLAAAYRVRHHYWQNRVRLHYLLNAQSGLCPEDCHYCSQSKISTAEIDTYPLLAEEKILAAAAQAEQLKAGTFCLVLSGRSPSPKNFERVLSTIRTIKANHDLKVCACLGLLDESQAQALAAAGVDRVNHNLNTSEAHHGDICTTHTFADRATTINQVQKAGITTCSGGIIGLGESAQDVVDLALSLRALNITSVPVNFLIPIEGTPLAGQNTLNPRYCLRVLCLFRFLLPSQEIRIAGGREVHLRSLQPLGLYPANSIFVGDYLTTPGQAAQTDWQMIRDAGFVLEAADGTPLEAPLLMANNPPNSKQNL</sequence>
<dbReference type="GO" id="GO:0051539">
    <property type="term" value="F:4 iron, 4 sulfur cluster binding"/>
    <property type="evidence" value="ECO:0007669"/>
    <property type="project" value="UniProtKB-KW"/>
</dbReference>
<dbReference type="InterPro" id="IPR006638">
    <property type="entry name" value="Elp3/MiaA/NifB-like_rSAM"/>
</dbReference>
<feature type="binding site" evidence="16 17">
    <location>
        <position position="156"/>
    </location>
    <ligand>
        <name>[2Fe-2S] cluster</name>
        <dbReference type="ChEBI" id="CHEBI:190135"/>
    </ligand>
</feature>
<keyword evidence="8 16" id="KW-0001">2Fe-2S</keyword>
<evidence type="ECO:0000256" key="9">
    <source>
        <dbReference type="ARBA" id="ARBA00022723"/>
    </source>
</evidence>
<dbReference type="SUPFAM" id="SSF102114">
    <property type="entry name" value="Radical SAM enzymes"/>
    <property type="match status" value="1"/>
</dbReference>
<dbReference type="InterPro" id="IPR007197">
    <property type="entry name" value="rSAM"/>
</dbReference>
<evidence type="ECO:0000256" key="10">
    <source>
        <dbReference type="ARBA" id="ARBA00022756"/>
    </source>
</evidence>
<dbReference type="NCBIfam" id="TIGR00433">
    <property type="entry name" value="bioB"/>
    <property type="match status" value="1"/>
</dbReference>
<evidence type="ECO:0000256" key="7">
    <source>
        <dbReference type="ARBA" id="ARBA00022691"/>
    </source>
</evidence>
<organism evidence="19 20">
    <name type="scientific">Pseudocalidococcus azoricus BACA0444</name>
    <dbReference type="NCBI Taxonomy" id="2918990"/>
    <lineage>
        <taxon>Bacteria</taxon>
        <taxon>Bacillati</taxon>
        <taxon>Cyanobacteriota</taxon>
        <taxon>Cyanophyceae</taxon>
        <taxon>Acaryochloridales</taxon>
        <taxon>Thermosynechococcaceae</taxon>
        <taxon>Pseudocalidococcus</taxon>
        <taxon>Pseudocalidococcus azoricus</taxon>
    </lineage>
</organism>
<dbReference type="GO" id="GO:0004076">
    <property type="term" value="F:biotin synthase activity"/>
    <property type="evidence" value="ECO:0007669"/>
    <property type="project" value="UniProtKB-UniRule"/>
</dbReference>
<comment type="subunit">
    <text evidence="3 16">Homodimer.</text>
</comment>
<evidence type="ECO:0000256" key="16">
    <source>
        <dbReference type="HAMAP-Rule" id="MF_01694"/>
    </source>
</evidence>
<comment type="cofactor">
    <cofactor evidence="16 17">
        <name>[4Fe-4S] cluster</name>
        <dbReference type="ChEBI" id="CHEBI:49883"/>
    </cofactor>
    <text evidence="16 17">Binds 1 [4Fe-4S] cluster. The cluster is coordinated with 3 cysteines and an exchangeable S-adenosyl-L-methionine.</text>
</comment>
<dbReference type="CDD" id="cd01335">
    <property type="entry name" value="Radical_SAM"/>
    <property type="match status" value="1"/>
</dbReference>
<evidence type="ECO:0000313" key="20">
    <source>
        <dbReference type="Proteomes" id="UP001268256"/>
    </source>
</evidence>
<evidence type="ECO:0000256" key="3">
    <source>
        <dbReference type="ARBA" id="ARBA00011738"/>
    </source>
</evidence>
<dbReference type="GO" id="GO:0009102">
    <property type="term" value="P:biotin biosynthetic process"/>
    <property type="evidence" value="ECO:0007669"/>
    <property type="project" value="UniProtKB-UniRule"/>
</dbReference>
<dbReference type="PROSITE" id="PS51918">
    <property type="entry name" value="RADICAL_SAM"/>
    <property type="match status" value="1"/>
</dbReference>
<comment type="pathway">
    <text evidence="1 16">Cofactor biosynthesis; biotin biosynthesis; biotin from 7,8-diaminononanoate: step 2/2.</text>
</comment>
<dbReference type="EC" id="2.8.1.6" evidence="4 16"/>
<evidence type="ECO:0000313" key="19">
    <source>
        <dbReference type="EMBL" id="MDS3861493.1"/>
    </source>
</evidence>
<protein>
    <recommendedName>
        <fullName evidence="15 16">Biotin synthase</fullName>
        <ecNumber evidence="4 16">2.8.1.6</ecNumber>
    </recommendedName>
</protein>
<dbReference type="PIRSF" id="PIRSF001619">
    <property type="entry name" value="Biotin_synth"/>
    <property type="match status" value="1"/>
</dbReference>
<evidence type="ECO:0000256" key="8">
    <source>
        <dbReference type="ARBA" id="ARBA00022714"/>
    </source>
</evidence>
<evidence type="ECO:0000256" key="2">
    <source>
        <dbReference type="ARBA" id="ARBA00010765"/>
    </source>
</evidence>
<comment type="cofactor">
    <cofactor evidence="16">
        <name>[2Fe-2S] cluster</name>
        <dbReference type="ChEBI" id="CHEBI:190135"/>
    </cofactor>
    <text evidence="16">Binds 1 [2Fe-2S] cluster. The cluster is coordinated with 3 cysteines and 1 arginine.</text>
</comment>
<dbReference type="GO" id="GO:0051537">
    <property type="term" value="F:2 iron, 2 sulfur cluster binding"/>
    <property type="evidence" value="ECO:0007669"/>
    <property type="project" value="UniProtKB-KW"/>
</dbReference>
<keyword evidence="12 16" id="KW-0411">Iron-sulfur</keyword>
<keyword evidence="7 16" id="KW-0949">S-adenosyl-L-methionine</keyword>
<evidence type="ECO:0000259" key="18">
    <source>
        <dbReference type="PROSITE" id="PS51918"/>
    </source>
</evidence>
<name>A0AAE4JXX1_9CYAN</name>
<keyword evidence="11 16" id="KW-0408">Iron</keyword>
<comment type="similarity">
    <text evidence="2 16">Belongs to the radical SAM superfamily. Biotin synthase family.</text>
</comment>
<dbReference type="RefSeq" id="WP_322878735.1">
    <property type="nucleotide sequence ID" value="NZ_JAVMIP010000013.1"/>
</dbReference>
<comment type="catalytic activity">
    <reaction evidence="13 16">
        <text>(4R,5S)-dethiobiotin + (sulfur carrier)-SH + 2 reduced [2Fe-2S]-[ferredoxin] + 2 S-adenosyl-L-methionine = (sulfur carrier)-H + biotin + 2 5'-deoxyadenosine + 2 L-methionine + 2 oxidized [2Fe-2S]-[ferredoxin]</text>
        <dbReference type="Rhea" id="RHEA:22060"/>
        <dbReference type="Rhea" id="RHEA-COMP:10000"/>
        <dbReference type="Rhea" id="RHEA-COMP:10001"/>
        <dbReference type="Rhea" id="RHEA-COMP:14737"/>
        <dbReference type="Rhea" id="RHEA-COMP:14739"/>
        <dbReference type="ChEBI" id="CHEBI:17319"/>
        <dbReference type="ChEBI" id="CHEBI:29917"/>
        <dbReference type="ChEBI" id="CHEBI:33737"/>
        <dbReference type="ChEBI" id="CHEBI:33738"/>
        <dbReference type="ChEBI" id="CHEBI:57586"/>
        <dbReference type="ChEBI" id="CHEBI:57844"/>
        <dbReference type="ChEBI" id="CHEBI:59789"/>
        <dbReference type="ChEBI" id="CHEBI:64428"/>
        <dbReference type="ChEBI" id="CHEBI:149473"/>
        <dbReference type="EC" id="2.8.1.6"/>
    </reaction>
</comment>
<dbReference type="InterPro" id="IPR024177">
    <property type="entry name" value="Biotin_synthase"/>
</dbReference>
<comment type="cofactor">
    <cofactor evidence="17">
        <name>[2Fe-2S] cluster</name>
        <dbReference type="ChEBI" id="CHEBI:190135"/>
    </cofactor>
    <text evidence="17">Binds 1 [2Fe-2S] cluster. The cluster is coordinated with 3 cysteines and 1 arginine.</text>
</comment>
<feature type="binding site" evidence="16 17">
    <location>
        <position position="286"/>
    </location>
    <ligand>
        <name>[2Fe-2S] cluster</name>
        <dbReference type="ChEBI" id="CHEBI:190135"/>
    </ligand>
</feature>
<dbReference type="FunFam" id="3.20.20.70:FF:000026">
    <property type="entry name" value="Biotin synthase"/>
    <property type="match status" value="1"/>
</dbReference>
<feature type="domain" description="Radical SAM core" evidence="18">
    <location>
        <begin position="65"/>
        <end position="291"/>
    </location>
</feature>
<dbReference type="SFLD" id="SFLDG01060">
    <property type="entry name" value="BATS_domain_containing"/>
    <property type="match status" value="1"/>
</dbReference>
<reference evidence="20" key="1">
    <citation type="submission" date="2023-07" db="EMBL/GenBank/DDBJ databases">
        <authorList>
            <person name="Luz R."/>
            <person name="Cordeiro R."/>
            <person name="Fonseca A."/>
            <person name="Goncalves V."/>
        </authorList>
    </citation>
    <scope>NUCLEOTIDE SEQUENCE [LARGE SCALE GENOMIC DNA]</scope>
    <source>
        <strain evidence="20">BACA0444</strain>
    </source>
</reference>
<dbReference type="InterPro" id="IPR013785">
    <property type="entry name" value="Aldolase_TIM"/>
</dbReference>
<evidence type="ECO:0000256" key="12">
    <source>
        <dbReference type="ARBA" id="ARBA00023014"/>
    </source>
</evidence>
<dbReference type="SFLD" id="SFLDG01278">
    <property type="entry name" value="biotin_synthase_like"/>
    <property type="match status" value="1"/>
</dbReference>
<dbReference type="InterPro" id="IPR058240">
    <property type="entry name" value="rSAM_sf"/>
</dbReference>
<dbReference type="HAMAP" id="MF_01694">
    <property type="entry name" value="BioB"/>
    <property type="match status" value="1"/>
</dbReference>
<dbReference type="InterPro" id="IPR002684">
    <property type="entry name" value="Biotin_synth/BioAB"/>
</dbReference>
<feature type="binding site" evidence="16 17">
    <location>
        <position position="87"/>
    </location>
    <ligand>
        <name>[4Fe-4S] cluster</name>
        <dbReference type="ChEBI" id="CHEBI:49883"/>
        <note>4Fe-4S-S-AdoMet</note>
    </ligand>
</feature>
<keyword evidence="6 16" id="KW-0808">Transferase</keyword>
<proteinExistence type="inferred from homology"/>
<feature type="binding site" evidence="16 17">
    <location>
        <position position="84"/>
    </location>
    <ligand>
        <name>[4Fe-4S] cluster</name>
        <dbReference type="ChEBI" id="CHEBI:49883"/>
        <note>4Fe-4S-S-AdoMet</note>
    </ligand>
</feature>
<keyword evidence="20" id="KW-1185">Reference proteome</keyword>
<dbReference type="AlphaFoldDB" id="A0AAE4JXX1"/>
<feature type="binding site" evidence="16 17">
    <location>
        <position position="216"/>
    </location>
    <ligand>
        <name>[2Fe-2S] cluster</name>
        <dbReference type="ChEBI" id="CHEBI:190135"/>
    </ligand>
</feature>
<dbReference type="GO" id="GO:0005506">
    <property type="term" value="F:iron ion binding"/>
    <property type="evidence" value="ECO:0007669"/>
    <property type="project" value="UniProtKB-UniRule"/>
</dbReference>
<keyword evidence="5 16" id="KW-0004">4Fe-4S</keyword>
<keyword evidence="9 16" id="KW-0479">Metal-binding</keyword>
<dbReference type="SMART" id="SM00729">
    <property type="entry name" value="Elp3"/>
    <property type="match status" value="1"/>
</dbReference>
<dbReference type="SFLD" id="SFLDS00029">
    <property type="entry name" value="Radical_SAM"/>
    <property type="match status" value="1"/>
</dbReference>
<evidence type="ECO:0000256" key="1">
    <source>
        <dbReference type="ARBA" id="ARBA00004942"/>
    </source>
</evidence>
<feature type="binding site" evidence="16 17">
    <location>
        <position position="124"/>
    </location>
    <ligand>
        <name>[2Fe-2S] cluster</name>
        <dbReference type="ChEBI" id="CHEBI:190135"/>
    </ligand>
</feature>
<gene>
    <name evidence="16 19" type="primary">bioB</name>
    <name evidence="19" type="ORF">RIF25_11815</name>
</gene>
<evidence type="ECO:0000256" key="14">
    <source>
        <dbReference type="ARBA" id="ARBA00057568"/>
    </source>
</evidence>
<dbReference type="Proteomes" id="UP001268256">
    <property type="component" value="Unassembled WGS sequence"/>
</dbReference>
<evidence type="ECO:0000256" key="11">
    <source>
        <dbReference type="ARBA" id="ARBA00023004"/>
    </source>
</evidence>
<evidence type="ECO:0000256" key="4">
    <source>
        <dbReference type="ARBA" id="ARBA00012236"/>
    </source>
</evidence>
<comment type="function">
    <text evidence="14 16">Catalyzes the conversion of dethiobiotin (DTB) to biotin by the insertion of a sulfur atom into dethiobiotin via a radical-based mechanism.</text>
</comment>